<reference evidence="7" key="1">
    <citation type="journal article" date="2023" name="Mol. Biol. Evol.">
        <title>Third-Generation Sequencing Reveals the Adaptive Role of the Epigenome in Three Deep-Sea Polychaetes.</title>
        <authorList>
            <person name="Perez M."/>
            <person name="Aroh O."/>
            <person name="Sun Y."/>
            <person name="Lan Y."/>
            <person name="Juniper S.K."/>
            <person name="Young C.R."/>
            <person name="Angers B."/>
            <person name="Qian P.Y."/>
        </authorList>
    </citation>
    <scope>NUCLEOTIDE SEQUENCE</scope>
    <source>
        <strain evidence="7">R07B-5</strain>
    </source>
</reference>
<evidence type="ECO:0000256" key="5">
    <source>
        <dbReference type="ARBA" id="ARBA00023136"/>
    </source>
</evidence>
<feature type="transmembrane region" description="Helical" evidence="6">
    <location>
        <begin position="320"/>
        <end position="343"/>
    </location>
</feature>
<feature type="transmembrane region" description="Helical" evidence="6">
    <location>
        <begin position="68"/>
        <end position="86"/>
    </location>
</feature>
<dbReference type="EMBL" id="JAODUO010000809">
    <property type="protein sequence ID" value="KAK2174353.1"/>
    <property type="molecule type" value="Genomic_DNA"/>
</dbReference>
<feature type="transmembrane region" description="Helical" evidence="6">
    <location>
        <begin position="287"/>
        <end position="308"/>
    </location>
</feature>
<evidence type="ECO:0000313" key="8">
    <source>
        <dbReference type="Proteomes" id="UP001209878"/>
    </source>
</evidence>
<sequence length="396" mass="43537">MLIGPISLIFCGHLGDPIQLDGAALGISMINVTCVAIAQGLGTACDTFFSQTFGSNNKKLVGVYVQKAVYIFLLALMPCYAIHLNLGSFLRLVGQNPEVSRLAGRYMVIFMPGALSVFMYIVLVKYIQNQNIVLPNVVIGIIANILNAVLHYVFLYQLHWGTDGSALAQVCAYFTLFALTFLYIVWTKAYKDTWGGWTMDSLQDWGKFARISIPGMLMLCMEWWGFEIGVFLTGLLGTTELGAQAVLLQIDSLWFQVPLGIQISTSICIGQLLGAGDEMGAKTAARLSIAIIIVISLFPLVLFLLFQYQLPYIFTNVSEVAALTSKLMPIVMIYLFFDGIATASKGILYGTGRQVYGAVLLFISYYVLALPIGIPLMFLTWLRSAGTFHIVTQSKI</sequence>
<dbReference type="PANTHER" id="PTHR11206">
    <property type="entry name" value="MULTIDRUG RESISTANCE PROTEIN"/>
    <property type="match status" value="1"/>
</dbReference>
<dbReference type="AlphaFoldDB" id="A0AAD9NMY4"/>
<dbReference type="InterPro" id="IPR002528">
    <property type="entry name" value="MATE_fam"/>
</dbReference>
<gene>
    <name evidence="7" type="ORF">NP493_810g01019</name>
</gene>
<keyword evidence="8" id="KW-1185">Reference proteome</keyword>
<feature type="transmembrane region" description="Helical" evidence="6">
    <location>
        <begin position="355"/>
        <end position="378"/>
    </location>
</feature>
<feature type="transmembrane region" description="Helical" evidence="6">
    <location>
        <begin position="166"/>
        <end position="187"/>
    </location>
</feature>
<accession>A0AAD9NMY4</accession>
<dbReference type="Proteomes" id="UP001209878">
    <property type="component" value="Unassembled WGS sequence"/>
</dbReference>
<feature type="transmembrane region" description="Helical" evidence="6">
    <location>
        <begin position="208"/>
        <end position="233"/>
    </location>
</feature>
<dbReference type="InterPro" id="IPR045069">
    <property type="entry name" value="MATE_euk"/>
</dbReference>
<comment type="similarity">
    <text evidence="2">Belongs to the multi antimicrobial extrusion (MATE) (TC 2.A.66.1) family.</text>
</comment>
<proteinExistence type="inferred from homology"/>
<keyword evidence="4 6" id="KW-1133">Transmembrane helix</keyword>
<comment type="caution">
    <text evidence="7">The sequence shown here is derived from an EMBL/GenBank/DDBJ whole genome shotgun (WGS) entry which is preliminary data.</text>
</comment>
<keyword evidence="3 6" id="KW-0812">Transmembrane</keyword>
<evidence type="ECO:0000256" key="2">
    <source>
        <dbReference type="ARBA" id="ARBA00010199"/>
    </source>
</evidence>
<name>A0AAD9NMY4_RIDPI</name>
<dbReference type="GO" id="GO:1990961">
    <property type="term" value="P:xenobiotic detoxification by transmembrane export across the plasma membrane"/>
    <property type="evidence" value="ECO:0007669"/>
    <property type="project" value="InterPro"/>
</dbReference>
<dbReference type="Pfam" id="PF01554">
    <property type="entry name" value="MatE"/>
    <property type="match status" value="2"/>
</dbReference>
<dbReference type="CDD" id="cd13132">
    <property type="entry name" value="MATE_eukaryotic"/>
    <property type="match status" value="1"/>
</dbReference>
<dbReference type="NCBIfam" id="TIGR00797">
    <property type="entry name" value="matE"/>
    <property type="match status" value="1"/>
</dbReference>
<evidence type="ECO:0000256" key="3">
    <source>
        <dbReference type="ARBA" id="ARBA00022692"/>
    </source>
</evidence>
<protein>
    <submittedName>
        <fullName evidence="7">Uncharacterized protein</fullName>
    </submittedName>
</protein>
<comment type="subcellular location">
    <subcellularLocation>
        <location evidence="1">Membrane</location>
        <topology evidence="1">Multi-pass membrane protein</topology>
    </subcellularLocation>
</comment>
<dbReference type="GO" id="GO:0016020">
    <property type="term" value="C:membrane"/>
    <property type="evidence" value="ECO:0007669"/>
    <property type="project" value="UniProtKB-SubCell"/>
</dbReference>
<evidence type="ECO:0000256" key="1">
    <source>
        <dbReference type="ARBA" id="ARBA00004141"/>
    </source>
</evidence>
<keyword evidence="5 6" id="KW-0472">Membrane</keyword>
<feature type="transmembrane region" description="Helical" evidence="6">
    <location>
        <begin position="106"/>
        <end position="126"/>
    </location>
</feature>
<evidence type="ECO:0000256" key="6">
    <source>
        <dbReference type="SAM" id="Phobius"/>
    </source>
</evidence>
<evidence type="ECO:0000256" key="4">
    <source>
        <dbReference type="ARBA" id="ARBA00022989"/>
    </source>
</evidence>
<organism evidence="7 8">
    <name type="scientific">Ridgeia piscesae</name>
    <name type="common">Tubeworm</name>
    <dbReference type="NCBI Taxonomy" id="27915"/>
    <lineage>
        <taxon>Eukaryota</taxon>
        <taxon>Metazoa</taxon>
        <taxon>Spiralia</taxon>
        <taxon>Lophotrochozoa</taxon>
        <taxon>Annelida</taxon>
        <taxon>Polychaeta</taxon>
        <taxon>Sedentaria</taxon>
        <taxon>Canalipalpata</taxon>
        <taxon>Sabellida</taxon>
        <taxon>Siboglinidae</taxon>
        <taxon>Ridgeia</taxon>
    </lineage>
</organism>
<feature type="transmembrane region" description="Helical" evidence="6">
    <location>
        <begin position="253"/>
        <end position="275"/>
    </location>
</feature>
<evidence type="ECO:0000313" key="7">
    <source>
        <dbReference type="EMBL" id="KAK2174353.1"/>
    </source>
</evidence>
<feature type="transmembrane region" description="Helical" evidence="6">
    <location>
        <begin position="133"/>
        <end position="154"/>
    </location>
</feature>
<dbReference type="GO" id="GO:0042910">
    <property type="term" value="F:xenobiotic transmembrane transporter activity"/>
    <property type="evidence" value="ECO:0007669"/>
    <property type="project" value="InterPro"/>
</dbReference>
<dbReference type="GO" id="GO:0015297">
    <property type="term" value="F:antiporter activity"/>
    <property type="evidence" value="ECO:0007669"/>
    <property type="project" value="InterPro"/>
</dbReference>